<dbReference type="Gene3D" id="1.20.58.760">
    <property type="entry name" value="Peptidase M41"/>
    <property type="match status" value="1"/>
</dbReference>
<dbReference type="GO" id="GO:0004222">
    <property type="term" value="F:metalloendopeptidase activity"/>
    <property type="evidence" value="ECO:0007669"/>
    <property type="project" value="InterPro"/>
</dbReference>
<gene>
    <name evidence="1" type="ORF">L1049_020994</name>
</gene>
<dbReference type="SUPFAM" id="SSF140990">
    <property type="entry name" value="FtsH protease domain-like"/>
    <property type="match status" value="1"/>
</dbReference>
<dbReference type="PANTHER" id="PTHR33471:SF1">
    <property type="entry name" value="OS01G0382700 PROTEIN"/>
    <property type="match status" value="1"/>
</dbReference>
<keyword evidence="2" id="KW-1185">Reference proteome</keyword>
<evidence type="ECO:0000313" key="2">
    <source>
        <dbReference type="Proteomes" id="UP001415857"/>
    </source>
</evidence>
<dbReference type="FunFam" id="1.20.58.760:FF:000009">
    <property type="entry name" value="Translation initiation factor 3 subunit I"/>
    <property type="match status" value="1"/>
</dbReference>
<dbReference type="GO" id="GO:0006508">
    <property type="term" value="P:proteolysis"/>
    <property type="evidence" value="ECO:0007669"/>
    <property type="project" value="InterPro"/>
</dbReference>
<evidence type="ECO:0008006" key="3">
    <source>
        <dbReference type="Google" id="ProtNLM"/>
    </source>
</evidence>
<dbReference type="InterPro" id="IPR037219">
    <property type="entry name" value="Peptidase_M41-like"/>
</dbReference>
<sequence length="332" mass="35958">MGTVVYYASLSSPPSLRLPTLTIVSSSQLSLSRRQVLEQVDKELAKGDERAALSLVKDLQGKPGGLRCFGAARQVPQRLYTLDELKLNGIETVSLLSPTDTTLGSIERNLQLAAGLGGLAAWRVSGFGPQQALYLSLGLLFLWTLDLISFNGGVGSLVVDTIGHTFSQKYHNRVIQHEAGHFLIAYLLGILPKGYTISSFDALNKEGSLNVQAGTAFVDFEFLEEANAGKVSAMMLNRFSCIALAGVTTEYLLYGYSEGGLADINKLDALFKSLGFTQKKADSQVRWAVLNTALILRRHEEARAKLADAMSMGKSVGFCIDTIEETIDEADI</sequence>
<dbReference type="PANTHER" id="PTHR33471">
    <property type="entry name" value="ATP-DEPENDENT ZINC METALLOPROTEASE-RELATED"/>
    <property type="match status" value="1"/>
</dbReference>
<organism evidence="1 2">
    <name type="scientific">Liquidambar formosana</name>
    <name type="common">Formosan gum</name>
    <dbReference type="NCBI Taxonomy" id="63359"/>
    <lineage>
        <taxon>Eukaryota</taxon>
        <taxon>Viridiplantae</taxon>
        <taxon>Streptophyta</taxon>
        <taxon>Embryophyta</taxon>
        <taxon>Tracheophyta</taxon>
        <taxon>Spermatophyta</taxon>
        <taxon>Magnoliopsida</taxon>
        <taxon>eudicotyledons</taxon>
        <taxon>Gunneridae</taxon>
        <taxon>Pentapetalae</taxon>
        <taxon>Saxifragales</taxon>
        <taxon>Altingiaceae</taxon>
        <taxon>Liquidambar</taxon>
    </lineage>
</organism>
<proteinExistence type="predicted"/>
<dbReference type="Proteomes" id="UP001415857">
    <property type="component" value="Unassembled WGS sequence"/>
</dbReference>
<comment type="caution">
    <text evidence="1">The sequence shown here is derived from an EMBL/GenBank/DDBJ whole genome shotgun (WGS) entry which is preliminary data.</text>
</comment>
<dbReference type="GO" id="GO:0004176">
    <property type="term" value="F:ATP-dependent peptidase activity"/>
    <property type="evidence" value="ECO:0007669"/>
    <property type="project" value="InterPro"/>
</dbReference>
<dbReference type="AlphaFoldDB" id="A0AAP0S933"/>
<accession>A0AAP0S933</accession>
<evidence type="ECO:0000313" key="1">
    <source>
        <dbReference type="EMBL" id="KAK9293010.1"/>
    </source>
</evidence>
<dbReference type="EMBL" id="JBBPBK010000001">
    <property type="protein sequence ID" value="KAK9293010.1"/>
    <property type="molecule type" value="Genomic_DNA"/>
</dbReference>
<protein>
    <recommendedName>
        <fullName evidence="3">Stress regulated protein</fullName>
    </recommendedName>
</protein>
<reference evidence="1 2" key="1">
    <citation type="journal article" date="2024" name="Plant J.">
        <title>Genome sequences and population genomics reveal climatic adaptation and genomic divergence between two closely related sweetgum species.</title>
        <authorList>
            <person name="Xu W.Q."/>
            <person name="Ren C.Q."/>
            <person name="Zhang X.Y."/>
            <person name="Comes H.P."/>
            <person name="Liu X.H."/>
            <person name="Li Y.G."/>
            <person name="Kettle C.J."/>
            <person name="Jalonen R."/>
            <person name="Gaisberger H."/>
            <person name="Ma Y.Z."/>
            <person name="Qiu Y.X."/>
        </authorList>
    </citation>
    <scope>NUCLEOTIDE SEQUENCE [LARGE SCALE GENOMIC DNA]</scope>
    <source>
        <strain evidence="1">Hangzhou</strain>
    </source>
</reference>
<name>A0AAP0S933_LIQFO</name>
<dbReference type="GO" id="GO:0005524">
    <property type="term" value="F:ATP binding"/>
    <property type="evidence" value="ECO:0007669"/>
    <property type="project" value="InterPro"/>
</dbReference>